<organism evidence="17 18">
    <name type="scientific">Skermanella cutis</name>
    <dbReference type="NCBI Taxonomy" id="2775420"/>
    <lineage>
        <taxon>Bacteria</taxon>
        <taxon>Pseudomonadati</taxon>
        <taxon>Pseudomonadota</taxon>
        <taxon>Alphaproteobacteria</taxon>
        <taxon>Rhodospirillales</taxon>
        <taxon>Azospirillaceae</taxon>
        <taxon>Skermanella</taxon>
    </lineage>
</organism>
<sequence length="626" mass="67478">MLQALRSTVGSWVVKILFALLILSFAVWGIGDIFRGRTDTTVAEVGDVKISTQELDNAFRQELNRLRQMLGGQIDAEQARQLGLVDQTLEQLVQRTLLSQAADEAGLRVSDQLVLNELREEPAFRNQLGQFDPDQFRRVLAANQLTEEGYVQILRAEIKRTQLVGAVAAGAQAPAPLVEDLFRRQAERRVAETILVPNAAMGNVGAPDDAALSAFHQEKAVRFTAPEFRKLTVALLTADDVAGEIAVSEEDLRAAYDARAAEFQTPERRTVDQVLVQDEETARTIETSLGQGQTLETAAASGGAEVLTLNGLAREDLLGELAEPVFALQEGEVSAPIQSPLGWHVMRVKDVEPGSVQTFEQVRDALLAELKRDRAVDQVYELANKVEDELAGGASIEDTAQRLGLRVTQVEAIDATGRRPDGGAVEGLPGAQQIAQTAFALQQGATGNLTEIQGGDYFVTRVDAVTPAALRPLDAIRDEVVAAWQAEQRSKLAAQRAEEMAERLRAGTPAAEAASLVPGAVEGVTPPLTRAGRESGGLPPASVQQLFEMSQGEVAVTPTQDGQLVIRLRDIQQADPAASEPQVAQLRQGVQQAVAGDLLAQFTDALRQSRAVSIHQSTVDSLFQRN</sequence>
<accession>A0ABX7BCY0</accession>
<evidence type="ECO:0000313" key="17">
    <source>
        <dbReference type="EMBL" id="QQP91958.1"/>
    </source>
</evidence>
<comment type="similarity">
    <text evidence="11">Belongs to the PpiD chaperone family.</text>
</comment>
<reference evidence="17" key="1">
    <citation type="submission" date="2021-02" db="EMBL/GenBank/DDBJ databases">
        <title>Skermanella TT6 skin isolate.</title>
        <authorList>
            <person name="Lee K."/>
            <person name="Ganzorig M."/>
        </authorList>
    </citation>
    <scope>NUCLEOTIDE SEQUENCE</scope>
    <source>
        <strain evidence="17">TT6</strain>
    </source>
</reference>
<feature type="domain" description="PpiC" evidence="16">
    <location>
        <begin position="237"/>
        <end position="350"/>
    </location>
</feature>
<evidence type="ECO:0000256" key="14">
    <source>
        <dbReference type="PROSITE-ProRule" id="PRU00278"/>
    </source>
</evidence>
<evidence type="ECO:0000256" key="9">
    <source>
        <dbReference type="ARBA" id="ARBA00030642"/>
    </source>
</evidence>
<comment type="subcellular location">
    <subcellularLocation>
        <location evidence="1">Cell inner membrane</location>
        <topology evidence="1">Single-pass type II membrane protein</topology>
        <orientation evidence="1">Periplasmic side</orientation>
    </subcellularLocation>
</comment>
<dbReference type="Pfam" id="PF13145">
    <property type="entry name" value="Rotamase_2"/>
    <property type="match status" value="2"/>
</dbReference>
<name>A0ABX7BCY0_9PROT</name>
<keyword evidence="8" id="KW-0143">Chaperone</keyword>
<dbReference type="PANTHER" id="PTHR47529">
    <property type="entry name" value="PEPTIDYL-PROLYL CIS-TRANS ISOMERASE D"/>
    <property type="match status" value="1"/>
</dbReference>
<evidence type="ECO:0000256" key="13">
    <source>
        <dbReference type="ARBA" id="ARBA00042775"/>
    </source>
</evidence>
<dbReference type="InterPro" id="IPR027304">
    <property type="entry name" value="Trigger_fact/SurA_dom_sf"/>
</dbReference>
<evidence type="ECO:0000256" key="12">
    <source>
        <dbReference type="ARBA" id="ARBA00040743"/>
    </source>
</evidence>
<dbReference type="RefSeq" id="WP_201080413.1">
    <property type="nucleotide sequence ID" value="NZ_CP067420.1"/>
</dbReference>
<dbReference type="PANTHER" id="PTHR47529:SF1">
    <property type="entry name" value="PERIPLASMIC CHAPERONE PPID"/>
    <property type="match status" value="1"/>
</dbReference>
<dbReference type="Pfam" id="PF13624">
    <property type="entry name" value="SurA_N_3"/>
    <property type="match status" value="1"/>
</dbReference>
<dbReference type="Gene3D" id="1.10.4030.10">
    <property type="entry name" value="Porin chaperone SurA, peptide-binding domain"/>
    <property type="match status" value="1"/>
</dbReference>
<evidence type="ECO:0000256" key="11">
    <source>
        <dbReference type="ARBA" id="ARBA00038408"/>
    </source>
</evidence>
<keyword evidence="4" id="KW-0997">Cell inner membrane</keyword>
<evidence type="ECO:0000313" key="18">
    <source>
        <dbReference type="Proteomes" id="UP000595197"/>
    </source>
</evidence>
<evidence type="ECO:0000256" key="6">
    <source>
        <dbReference type="ARBA" id="ARBA00022989"/>
    </source>
</evidence>
<keyword evidence="3" id="KW-1003">Cell membrane</keyword>
<protein>
    <recommendedName>
        <fullName evidence="2">Parvulin-like PPIase</fullName>
    </recommendedName>
    <alternativeName>
        <fullName evidence="9">Peptidyl-prolyl cis-trans isomerase plp</fullName>
    </alternativeName>
    <alternativeName>
        <fullName evidence="12">Periplasmic chaperone PpiD</fullName>
    </alternativeName>
    <alternativeName>
        <fullName evidence="13">Periplasmic folding chaperone</fullName>
    </alternativeName>
    <alternativeName>
        <fullName evidence="10">Rotamase plp</fullName>
    </alternativeName>
</protein>
<keyword evidence="5 15" id="KW-0812">Transmembrane</keyword>
<keyword evidence="14" id="KW-0697">Rotamase</keyword>
<dbReference type="InterPro" id="IPR052029">
    <property type="entry name" value="PpiD_chaperone"/>
</dbReference>
<keyword evidence="7 15" id="KW-0472">Membrane</keyword>
<evidence type="ECO:0000256" key="5">
    <source>
        <dbReference type="ARBA" id="ARBA00022692"/>
    </source>
</evidence>
<evidence type="ECO:0000256" key="2">
    <source>
        <dbReference type="ARBA" id="ARBA00018370"/>
    </source>
</evidence>
<keyword evidence="14" id="KW-0413">Isomerase</keyword>
<proteinExistence type="inferred from homology"/>
<dbReference type="EMBL" id="CP067420">
    <property type="protein sequence ID" value="QQP91958.1"/>
    <property type="molecule type" value="Genomic_DNA"/>
</dbReference>
<keyword evidence="18" id="KW-1185">Reference proteome</keyword>
<evidence type="ECO:0000256" key="1">
    <source>
        <dbReference type="ARBA" id="ARBA00004382"/>
    </source>
</evidence>
<feature type="transmembrane region" description="Helical" evidence="15">
    <location>
        <begin position="12"/>
        <end position="31"/>
    </location>
</feature>
<gene>
    <name evidence="17" type="ORF">IGS68_12455</name>
</gene>
<dbReference type="InterPro" id="IPR000297">
    <property type="entry name" value="PPIase_PpiC"/>
</dbReference>
<keyword evidence="6 15" id="KW-1133">Transmembrane helix</keyword>
<dbReference type="Gene3D" id="3.10.50.40">
    <property type="match status" value="1"/>
</dbReference>
<evidence type="ECO:0000256" key="10">
    <source>
        <dbReference type="ARBA" id="ARBA00031484"/>
    </source>
</evidence>
<dbReference type="SUPFAM" id="SSF109998">
    <property type="entry name" value="Triger factor/SurA peptide-binding domain-like"/>
    <property type="match status" value="1"/>
</dbReference>
<evidence type="ECO:0000256" key="3">
    <source>
        <dbReference type="ARBA" id="ARBA00022475"/>
    </source>
</evidence>
<dbReference type="InterPro" id="IPR046357">
    <property type="entry name" value="PPIase_dom_sf"/>
</dbReference>
<evidence type="ECO:0000256" key="15">
    <source>
        <dbReference type="SAM" id="Phobius"/>
    </source>
</evidence>
<evidence type="ECO:0000256" key="7">
    <source>
        <dbReference type="ARBA" id="ARBA00023136"/>
    </source>
</evidence>
<evidence type="ECO:0000259" key="16">
    <source>
        <dbReference type="PROSITE" id="PS50198"/>
    </source>
</evidence>
<dbReference type="Proteomes" id="UP000595197">
    <property type="component" value="Chromosome"/>
</dbReference>
<dbReference type="SUPFAM" id="SSF54534">
    <property type="entry name" value="FKBP-like"/>
    <property type="match status" value="1"/>
</dbReference>
<evidence type="ECO:0000256" key="4">
    <source>
        <dbReference type="ARBA" id="ARBA00022519"/>
    </source>
</evidence>
<evidence type="ECO:0000256" key="8">
    <source>
        <dbReference type="ARBA" id="ARBA00023186"/>
    </source>
</evidence>
<dbReference type="PROSITE" id="PS50198">
    <property type="entry name" value="PPIC_PPIASE_2"/>
    <property type="match status" value="1"/>
</dbReference>